<protein>
    <submittedName>
        <fullName evidence="5">Tail tape measure protein</fullName>
    </submittedName>
</protein>
<evidence type="ECO:0000313" key="5">
    <source>
        <dbReference type="EMBL" id="DAF90123.1"/>
    </source>
</evidence>
<dbReference type="Pfam" id="PF10145">
    <property type="entry name" value="PhageMin_Tail"/>
    <property type="match status" value="1"/>
</dbReference>
<feature type="coiled-coil region" evidence="3">
    <location>
        <begin position="892"/>
        <end position="932"/>
    </location>
</feature>
<evidence type="ECO:0000256" key="3">
    <source>
        <dbReference type="SAM" id="Coils"/>
    </source>
</evidence>
<dbReference type="InterPro" id="IPR010090">
    <property type="entry name" value="Phage_tape_meas"/>
</dbReference>
<dbReference type="NCBIfam" id="TIGR01760">
    <property type="entry name" value="tape_meas_TP901"/>
    <property type="match status" value="1"/>
</dbReference>
<sequence length="1244" mass="138131">MAIDQVATVEVRVNGEEAKQELKNLETIASGLKKELADAYQSGDTSKIKQVTSELRKTEAQIKTLKKDTTALTEVMNNLDKATPKELRATLTAINRQLNSGHIKRGSAEWKYYQQQAKLVTAELQKIKTEVQETEGWLSRFNNGFAKWGGLLATGAATITGVSMALNTLRNNRDSKESSQAELKALTGLDDESIQWLTKQAEQLSTTMDESGLRIRQSSDEILQAYMLIGSKKPELLKDKEALNAVTIEAMRLAAAAKIDLKDAVTATTVSLNMYGESADQAARYVNVLAAGSKEGAADVSAQAASIKNAGVAASGAGVSIEQLQGTIQMLAEKGLEAEPAGTALRKFFLVLQTGPDETNPKVVGLQTALENLNKKSLTAAQIQTMFGEEAYSAATILIDNADKVRQYTEAVTDTNIAMEQAAINSDTNEAKMAQYRNSIKEAGIELMERLNPSLSLLTGWSTKIIVALPTLIDWFIKYKDLIILTVGSLGTYMAALKLATLWEEKFKGAKAASIIIDKAKVTWTKAVTAASYLQASAMFLLTTRMSNLTTSIRLSVAALKMFFTTLKLNPFAAISTAVTVLGFGIYKLITYTSDADKAFKDFSKNNTQQQTELYKLYDAIRNANEGSRRRIGLIKEFNDKYGSYLDNLLSEKDSVRDIAKAYKDVSVAIQNKLALEEIEKRKSDITNKSLEDRADSMAEFQGILSRRLTSSTTDNIRNVVIGYVDDMVKKGYTEKQIADAVSKSLYKKYGNSLKLYDLSDAKDAIKDYVSIVKNDYDRIAEIENKFSALIVKTKENQKAVNQLDEIIVTPDKNGNTNTDITTTRTDNKPSTTEIASTAENKRYYDELSDLKKSYLASDEMTQQEYTRFMEDLEMRHLENMLAIAGLEPDKRQQLEQKVLEMRIKYKEECNKLDEEEENKASEESFTRLEKQYQLEIQEATKKHYEQMTSEKEYWQQISNIQDNYYNSLLQSTQISEEKKAEIIKAIENKQLQDSKKVYDEKVRQFNTMSNAMQGVATELGKGLAEFFSGEEKNFGSFMSNILVIMLDALEKQLIATQAAAIAQVTIKDITQKGVLVGMATAAAKIALITAAFETAKGILGSFDTGGYTGDGQWNEPRGIVHAGEFVANRYAVQNPAVRPVLDLIDRAQQNNTIGSLTANDVSKVISPPIHITSSNKGNTSVSYDNQEMIYMIQCMQHTIQRLNKKLDEPILTYTKATGKLGVNEAQQLVEKMKNNVSRKRSRS</sequence>
<feature type="coiled-coil region" evidence="3">
    <location>
        <begin position="15"/>
        <end position="68"/>
    </location>
</feature>
<keyword evidence="3" id="KW-0175">Coiled coil</keyword>
<keyword evidence="1" id="KW-1245">Viral tail assembly</keyword>
<accession>A0A8S5U6M9</accession>
<organism evidence="5">
    <name type="scientific">Siphoviridae sp. ctWlk2</name>
    <dbReference type="NCBI Taxonomy" id="2825539"/>
    <lineage>
        <taxon>Viruses</taxon>
        <taxon>Duplodnaviria</taxon>
        <taxon>Heunggongvirae</taxon>
        <taxon>Uroviricota</taxon>
        <taxon>Caudoviricetes</taxon>
    </lineage>
</organism>
<evidence type="ECO:0000256" key="1">
    <source>
        <dbReference type="ARBA" id="ARBA00022465"/>
    </source>
</evidence>
<keyword evidence="2" id="KW-1188">Viral release from host cell</keyword>
<feature type="domain" description="Phage tail tape measure protein" evidence="4">
    <location>
        <begin position="200"/>
        <end position="381"/>
    </location>
</feature>
<evidence type="ECO:0000256" key="2">
    <source>
        <dbReference type="ARBA" id="ARBA00022612"/>
    </source>
</evidence>
<dbReference type="PANTHER" id="PTHR37813:SF1">
    <property type="entry name" value="FELS-2 PROPHAGE PROTEIN"/>
    <property type="match status" value="1"/>
</dbReference>
<dbReference type="EMBL" id="BK016022">
    <property type="protein sequence ID" value="DAF90123.1"/>
    <property type="molecule type" value="Genomic_DNA"/>
</dbReference>
<reference evidence="5" key="1">
    <citation type="journal article" date="2021" name="Proc. Natl. Acad. Sci. U.S.A.">
        <title>A Catalog of Tens of Thousands of Viruses from Human Metagenomes Reveals Hidden Associations with Chronic Diseases.</title>
        <authorList>
            <person name="Tisza M.J."/>
            <person name="Buck C.B."/>
        </authorList>
    </citation>
    <scope>NUCLEOTIDE SEQUENCE</scope>
    <source>
        <strain evidence="5">CtWlk2</strain>
    </source>
</reference>
<name>A0A8S5U6M9_9CAUD</name>
<evidence type="ECO:0000259" key="4">
    <source>
        <dbReference type="Pfam" id="PF10145"/>
    </source>
</evidence>
<dbReference type="GO" id="GO:0098003">
    <property type="term" value="P:viral tail assembly"/>
    <property type="evidence" value="ECO:0007669"/>
    <property type="project" value="UniProtKB-KW"/>
</dbReference>
<dbReference type="PANTHER" id="PTHR37813">
    <property type="entry name" value="FELS-2 PROPHAGE PROTEIN"/>
    <property type="match status" value="1"/>
</dbReference>
<proteinExistence type="predicted"/>